<feature type="domain" description="Protein kinase" evidence="1">
    <location>
        <begin position="1"/>
        <end position="113"/>
    </location>
</feature>
<dbReference type="PROSITE" id="PS50011">
    <property type="entry name" value="PROTEIN_KINASE_DOM"/>
    <property type="match status" value="1"/>
</dbReference>
<dbReference type="AlphaFoldDB" id="A0AA38ZEF4"/>
<dbReference type="GO" id="GO:0005524">
    <property type="term" value="F:ATP binding"/>
    <property type="evidence" value="ECO:0007669"/>
    <property type="project" value="InterPro"/>
</dbReference>
<dbReference type="GO" id="GO:0007165">
    <property type="term" value="P:signal transduction"/>
    <property type="evidence" value="ECO:0007669"/>
    <property type="project" value="TreeGrafter"/>
</dbReference>
<dbReference type="Pfam" id="PF00069">
    <property type="entry name" value="Pkinase"/>
    <property type="match status" value="1"/>
</dbReference>
<dbReference type="Proteomes" id="UP001168098">
    <property type="component" value="Unassembled WGS sequence"/>
</dbReference>
<evidence type="ECO:0000313" key="3">
    <source>
        <dbReference type="Proteomes" id="UP001168098"/>
    </source>
</evidence>
<dbReference type="InterPro" id="IPR011009">
    <property type="entry name" value="Kinase-like_dom_sf"/>
</dbReference>
<keyword evidence="3" id="KW-1185">Reference proteome</keyword>
<dbReference type="PANTHER" id="PTHR48011">
    <property type="entry name" value="CCR4-NOT TRANSCRIPTIONAL COMPLEX SUBUNIT CAF120-RELATED"/>
    <property type="match status" value="1"/>
</dbReference>
<dbReference type="PANTHER" id="PTHR48011:SF18">
    <property type="entry name" value="MITOGEN-ACTIVATED PROTEIN KINASE KINASE KINASE 19-RELATED"/>
    <property type="match status" value="1"/>
</dbReference>
<evidence type="ECO:0000313" key="2">
    <source>
        <dbReference type="EMBL" id="KAJ9687501.1"/>
    </source>
</evidence>
<reference evidence="2 3" key="1">
    <citation type="journal article" date="2023" name="BMC Biotechnol.">
        <title>Vitis rotundifolia cv Carlos genome sequencing.</title>
        <authorList>
            <person name="Huff M."/>
            <person name="Hulse-Kemp A."/>
            <person name="Scheffler B."/>
            <person name="Youngblood R."/>
            <person name="Simpson S."/>
            <person name="Babiker E."/>
            <person name="Staton M."/>
        </authorList>
    </citation>
    <scope>NUCLEOTIDE SEQUENCE [LARGE SCALE GENOMIC DNA]</scope>
    <source>
        <tissue evidence="2">Leaf</tissue>
    </source>
</reference>
<comment type="caution">
    <text evidence="2">The sequence shown here is derived from an EMBL/GenBank/DDBJ whole genome shotgun (WGS) entry which is preliminary data.</text>
</comment>
<dbReference type="GO" id="GO:0004672">
    <property type="term" value="F:protein kinase activity"/>
    <property type="evidence" value="ECO:0007669"/>
    <property type="project" value="InterPro"/>
</dbReference>
<sequence length="113" mass="12512">MEVDGSLVYNLILEYAPGEALCYVHERGVVHCDLKPDNVRVFPGGDGGKIADVGLATRVGEQEKCMGSGSRARRLTCRQSFWLCMSMGAPIDMWSLGCTVVEMVSGQWIWNWL</sequence>
<protein>
    <recommendedName>
        <fullName evidence="1">Protein kinase domain-containing protein</fullName>
    </recommendedName>
</protein>
<dbReference type="InterPro" id="IPR052751">
    <property type="entry name" value="Plant_MAPKKK"/>
</dbReference>
<dbReference type="InterPro" id="IPR000719">
    <property type="entry name" value="Prot_kinase_dom"/>
</dbReference>
<name>A0AA38ZEF4_VITRO</name>
<dbReference type="EMBL" id="JARBHA010000012">
    <property type="protein sequence ID" value="KAJ9687501.1"/>
    <property type="molecule type" value="Genomic_DNA"/>
</dbReference>
<dbReference type="SUPFAM" id="SSF56112">
    <property type="entry name" value="Protein kinase-like (PK-like)"/>
    <property type="match status" value="1"/>
</dbReference>
<accession>A0AA38ZEF4</accession>
<proteinExistence type="predicted"/>
<dbReference type="Gene3D" id="1.10.510.10">
    <property type="entry name" value="Transferase(Phosphotransferase) domain 1"/>
    <property type="match status" value="1"/>
</dbReference>
<organism evidence="2 3">
    <name type="scientific">Vitis rotundifolia</name>
    <name type="common">Muscadine grape</name>
    <dbReference type="NCBI Taxonomy" id="103349"/>
    <lineage>
        <taxon>Eukaryota</taxon>
        <taxon>Viridiplantae</taxon>
        <taxon>Streptophyta</taxon>
        <taxon>Embryophyta</taxon>
        <taxon>Tracheophyta</taxon>
        <taxon>Spermatophyta</taxon>
        <taxon>Magnoliopsida</taxon>
        <taxon>eudicotyledons</taxon>
        <taxon>Gunneridae</taxon>
        <taxon>Pentapetalae</taxon>
        <taxon>rosids</taxon>
        <taxon>Vitales</taxon>
        <taxon>Vitaceae</taxon>
        <taxon>Viteae</taxon>
        <taxon>Vitis</taxon>
    </lineage>
</organism>
<evidence type="ECO:0000259" key="1">
    <source>
        <dbReference type="PROSITE" id="PS50011"/>
    </source>
</evidence>
<gene>
    <name evidence="2" type="ORF">PVL29_016115</name>
</gene>